<dbReference type="AlphaFoldDB" id="A0AAJ7C4F0"/>
<proteinExistence type="predicted"/>
<evidence type="ECO:0000313" key="3">
    <source>
        <dbReference type="RefSeq" id="XP_015601748.1"/>
    </source>
</evidence>
<dbReference type="InterPro" id="IPR016040">
    <property type="entry name" value="NAD(P)-bd_dom"/>
</dbReference>
<dbReference type="CDD" id="cd05244">
    <property type="entry name" value="BVR-B_like_SDR_a"/>
    <property type="match status" value="1"/>
</dbReference>
<evidence type="ECO:0000313" key="2">
    <source>
        <dbReference type="Proteomes" id="UP000694920"/>
    </source>
</evidence>
<dbReference type="InterPro" id="IPR036291">
    <property type="entry name" value="NAD(P)-bd_dom_sf"/>
</dbReference>
<name>A0AAJ7C4F0_CEPCN</name>
<dbReference type="InterPro" id="IPR051606">
    <property type="entry name" value="Polyketide_Oxido-like"/>
</dbReference>
<dbReference type="GeneID" id="107270862"/>
<dbReference type="GO" id="GO:0004074">
    <property type="term" value="F:biliverdin reductase [NAD(P)H] activity"/>
    <property type="evidence" value="ECO:0007669"/>
    <property type="project" value="TreeGrafter"/>
</dbReference>
<evidence type="ECO:0000259" key="1">
    <source>
        <dbReference type="Pfam" id="PF13460"/>
    </source>
</evidence>
<dbReference type="SUPFAM" id="SSF51735">
    <property type="entry name" value="NAD(P)-binding Rossmann-fold domains"/>
    <property type="match status" value="1"/>
</dbReference>
<dbReference type="KEGG" id="ccin:107270862"/>
<reference evidence="3" key="1">
    <citation type="submission" date="2025-08" db="UniProtKB">
        <authorList>
            <consortium name="RefSeq"/>
        </authorList>
    </citation>
    <scope>IDENTIFICATION</scope>
</reference>
<feature type="domain" description="NAD(P)-binding" evidence="1">
    <location>
        <begin position="8"/>
        <end position="188"/>
    </location>
</feature>
<dbReference type="PANTHER" id="PTHR43355:SF2">
    <property type="entry name" value="FLAVIN REDUCTASE (NADPH)"/>
    <property type="match status" value="1"/>
</dbReference>
<accession>A0AAJ7C4F0</accession>
<organism evidence="2 3">
    <name type="scientific">Cephus cinctus</name>
    <name type="common">Wheat stem sawfly</name>
    <dbReference type="NCBI Taxonomy" id="211228"/>
    <lineage>
        <taxon>Eukaryota</taxon>
        <taxon>Metazoa</taxon>
        <taxon>Ecdysozoa</taxon>
        <taxon>Arthropoda</taxon>
        <taxon>Hexapoda</taxon>
        <taxon>Insecta</taxon>
        <taxon>Pterygota</taxon>
        <taxon>Neoptera</taxon>
        <taxon>Endopterygota</taxon>
        <taxon>Hymenoptera</taxon>
        <taxon>Cephoidea</taxon>
        <taxon>Cephidae</taxon>
        <taxon>Cephus</taxon>
    </lineage>
</organism>
<dbReference type="Proteomes" id="UP000694920">
    <property type="component" value="Unplaced"/>
</dbReference>
<protein>
    <submittedName>
        <fullName evidence="3">Flavin reductase (NADPH)</fullName>
    </submittedName>
</protein>
<dbReference type="PANTHER" id="PTHR43355">
    <property type="entry name" value="FLAVIN REDUCTASE (NADPH)"/>
    <property type="match status" value="1"/>
</dbReference>
<sequence length="202" mass="22016">MKKVVIFGSTGNTGLCALQHAFKKGLDVRAFVRDESKIPENLKGKVEVFVGDVTNAEQVSKAVSDRDAVVVVLGTRNNLSPTTVLSHGLKNIIAAMKENKIELISVCLSAFLFYKPEAVPPIFKDLNADHQRMLDVIKESGLKWVAVLPPHIADSPSSKYVIKHDESPGRAISKHDLGAFLVESLEQPDNYQKLCGIASAPQ</sequence>
<dbReference type="Gene3D" id="3.40.50.720">
    <property type="entry name" value="NAD(P)-binding Rossmann-like Domain"/>
    <property type="match status" value="1"/>
</dbReference>
<gene>
    <name evidence="3" type="primary">LOC107270862</name>
</gene>
<keyword evidence="2" id="KW-1185">Reference proteome</keyword>
<dbReference type="RefSeq" id="XP_015601748.1">
    <property type="nucleotide sequence ID" value="XM_015746262.2"/>
</dbReference>
<dbReference type="GO" id="GO:0042602">
    <property type="term" value="F:riboflavin reductase (NADPH) activity"/>
    <property type="evidence" value="ECO:0007669"/>
    <property type="project" value="TreeGrafter"/>
</dbReference>
<dbReference type="Pfam" id="PF13460">
    <property type="entry name" value="NAD_binding_10"/>
    <property type="match status" value="1"/>
</dbReference>